<feature type="domain" description="F-box" evidence="1">
    <location>
        <begin position="1"/>
        <end position="44"/>
    </location>
</feature>
<dbReference type="Gene3D" id="1.20.1280.50">
    <property type="match status" value="1"/>
</dbReference>
<dbReference type="PANTHER" id="PTHR34591:SF28">
    <property type="entry name" value="F-BOX DOMAIN-CONTAINING PROTEIN"/>
    <property type="match status" value="1"/>
</dbReference>
<dbReference type="OrthoDB" id="591557at2759"/>
<reference evidence="3" key="1">
    <citation type="journal article" date="2019" name="Nat. Commun.">
        <title>The genome of broomcorn millet.</title>
        <authorList>
            <person name="Zou C."/>
            <person name="Miki D."/>
            <person name="Li D."/>
            <person name="Tang Q."/>
            <person name="Xiao L."/>
            <person name="Rajput S."/>
            <person name="Deng P."/>
            <person name="Jia W."/>
            <person name="Huang R."/>
            <person name="Zhang M."/>
            <person name="Sun Y."/>
            <person name="Hu J."/>
            <person name="Fu X."/>
            <person name="Schnable P.S."/>
            <person name="Li F."/>
            <person name="Zhang H."/>
            <person name="Feng B."/>
            <person name="Zhu X."/>
            <person name="Liu R."/>
            <person name="Schnable J.C."/>
            <person name="Zhu J.-K."/>
            <person name="Zhang H."/>
        </authorList>
    </citation>
    <scope>NUCLEOTIDE SEQUENCE [LARGE SCALE GENOMIC DNA]</scope>
</reference>
<gene>
    <name evidence="2" type="ORF">C2845_PM04G02500</name>
</gene>
<keyword evidence="3" id="KW-1185">Reference proteome</keyword>
<organism evidence="2 3">
    <name type="scientific">Panicum miliaceum</name>
    <name type="common">Proso millet</name>
    <name type="synonym">Broomcorn millet</name>
    <dbReference type="NCBI Taxonomy" id="4540"/>
    <lineage>
        <taxon>Eukaryota</taxon>
        <taxon>Viridiplantae</taxon>
        <taxon>Streptophyta</taxon>
        <taxon>Embryophyta</taxon>
        <taxon>Tracheophyta</taxon>
        <taxon>Spermatophyta</taxon>
        <taxon>Magnoliopsida</taxon>
        <taxon>Liliopsida</taxon>
        <taxon>Poales</taxon>
        <taxon>Poaceae</taxon>
        <taxon>PACMAD clade</taxon>
        <taxon>Panicoideae</taxon>
        <taxon>Panicodae</taxon>
        <taxon>Paniceae</taxon>
        <taxon>Panicinae</taxon>
        <taxon>Panicum</taxon>
        <taxon>Panicum sect. Panicum</taxon>
    </lineage>
</organism>
<protein>
    <recommendedName>
        <fullName evidence="1">F-box domain-containing protein</fullName>
    </recommendedName>
</protein>
<dbReference type="PROSITE" id="PS50181">
    <property type="entry name" value="FBOX"/>
    <property type="match status" value="1"/>
</dbReference>
<dbReference type="PANTHER" id="PTHR34591">
    <property type="entry name" value="OS03G0653100 PROTEIN-RELATED"/>
    <property type="match status" value="1"/>
</dbReference>
<evidence type="ECO:0000259" key="1">
    <source>
        <dbReference type="PROSITE" id="PS50181"/>
    </source>
</evidence>
<dbReference type="Pfam" id="PF00646">
    <property type="entry name" value="F-box"/>
    <property type="match status" value="1"/>
</dbReference>
<evidence type="ECO:0000313" key="2">
    <source>
        <dbReference type="EMBL" id="RLM85909.1"/>
    </source>
</evidence>
<dbReference type="SMART" id="SM00256">
    <property type="entry name" value="FBOX"/>
    <property type="match status" value="1"/>
</dbReference>
<dbReference type="InterPro" id="IPR036047">
    <property type="entry name" value="F-box-like_dom_sf"/>
</dbReference>
<comment type="caution">
    <text evidence="2">The sequence shown here is derived from an EMBL/GenBank/DDBJ whole genome shotgun (WGS) entry which is preliminary data.</text>
</comment>
<proteinExistence type="predicted"/>
<sequence>MDLLPEELLADILRRLPPRPLAVCRSVSRDLRAVVDGRGLLAALAHRVPRGMRGVFINYVGQDCPYLFSRPERAAPRVDAELRFLEPIGWGAVVQHYGLLLFLDWSTLYVCNPATRRWARLPPRPGGAVGDAAHLVFDPTVSLHYEKIEGLPSSLRARFDHEVETKGSVEWSPSSYMAQVFSSRTGRWEERTYVREGDVAVTLSDVWSDPLAPGTLLLGATPYTGEEHTTSTVAVVSS</sequence>
<dbReference type="Proteomes" id="UP000275267">
    <property type="component" value="Unassembled WGS sequence"/>
</dbReference>
<accession>A0A3L6QQS8</accession>
<dbReference type="InterPro" id="IPR001810">
    <property type="entry name" value="F-box_dom"/>
</dbReference>
<name>A0A3L6QQS8_PANMI</name>
<evidence type="ECO:0000313" key="3">
    <source>
        <dbReference type="Proteomes" id="UP000275267"/>
    </source>
</evidence>
<dbReference type="AlphaFoldDB" id="A0A3L6QQS8"/>
<dbReference type="SUPFAM" id="SSF81383">
    <property type="entry name" value="F-box domain"/>
    <property type="match status" value="1"/>
</dbReference>
<dbReference type="EMBL" id="PQIB02000011">
    <property type="protein sequence ID" value="RLM85909.1"/>
    <property type="molecule type" value="Genomic_DNA"/>
</dbReference>
<dbReference type="STRING" id="4540.A0A3L6QQS8"/>